<name>A0ABW1ST47_9LACO</name>
<dbReference type="RefSeq" id="WP_125694818.1">
    <property type="nucleotide sequence ID" value="NZ_JBHSSK010000017.1"/>
</dbReference>
<dbReference type="Gene3D" id="1.10.10.10">
    <property type="entry name" value="Winged helix-like DNA-binding domain superfamily/Winged helix DNA-binding domain"/>
    <property type="match status" value="1"/>
</dbReference>
<dbReference type="EMBL" id="JBHSSK010000017">
    <property type="protein sequence ID" value="MFC6206935.1"/>
    <property type="molecule type" value="Genomic_DNA"/>
</dbReference>
<evidence type="ECO:0000259" key="5">
    <source>
        <dbReference type="PROSITE" id="PS50931"/>
    </source>
</evidence>
<gene>
    <name evidence="6" type="ORF">ACFP1G_05505</name>
</gene>
<evidence type="ECO:0000256" key="4">
    <source>
        <dbReference type="ARBA" id="ARBA00023163"/>
    </source>
</evidence>
<accession>A0ABW1ST47</accession>
<keyword evidence="4" id="KW-0804">Transcription</keyword>
<feature type="domain" description="HTH lysR-type" evidence="5">
    <location>
        <begin position="1"/>
        <end position="56"/>
    </location>
</feature>
<evidence type="ECO:0000256" key="1">
    <source>
        <dbReference type="ARBA" id="ARBA00009437"/>
    </source>
</evidence>
<dbReference type="InterPro" id="IPR000847">
    <property type="entry name" value="LysR_HTH_N"/>
</dbReference>
<evidence type="ECO:0000313" key="7">
    <source>
        <dbReference type="Proteomes" id="UP001596254"/>
    </source>
</evidence>
<comment type="similarity">
    <text evidence="1">Belongs to the LysR transcriptional regulatory family.</text>
</comment>
<reference evidence="7" key="1">
    <citation type="journal article" date="2019" name="Int. J. Syst. Evol. Microbiol.">
        <title>The Global Catalogue of Microorganisms (GCM) 10K type strain sequencing project: providing services to taxonomists for standard genome sequencing and annotation.</title>
        <authorList>
            <consortium name="The Broad Institute Genomics Platform"/>
            <consortium name="The Broad Institute Genome Sequencing Center for Infectious Disease"/>
            <person name="Wu L."/>
            <person name="Ma J."/>
        </authorList>
    </citation>
    <scope>NUCLEOTIDE SEQUENCE [LARGE SCALE GENOMIC DNA]</scope>
    <source>
        <strain evidence="7">CCM 8905</strain>
    </source>
</reference>
<dbReference type="PRINTS" id="PR00039">
    <property type="entry name" value="HTHLYSR"/>
</dbReference>
<dbReference type="Pfam" id="PF00126">
    <property type="entry name" value="HTH_1"/>
    <property type="match status" value="1"/>
</dbReference>
<dbReference type="InterPro" id="IPR036388">
    <property type="entry name" value="WH-like_DNA-bd_sf"/>
</dbReference>
<comment type="caution">
    <text evidence="6">The sequence shown here is derived from an EMBL/GenBank/DDBJ whole genome shotgun (WGS) entry which is preliminary data.</text>
</comment>
<organism evidence="6 7">
    <name type="scientific">Levilactobacillus tongjiangensis</name>
    <dbReference type="NCBI Taxonomy" id="2486023"/>
    <lineage>
        <taxon>Bacteria</taxon>
        <taxon>Bacillati</taxon>
        <taxon>Bacillota</taxon>
        <taxon>Bacilli</taxon>
        <taxon>Lactobacillales</taxon>
        <taxon>Lactobacillaceae</taxon>
        <taxon>Levilactobacillus</taxon>
    </lineage>
</organism>
<dbReference type="SUPFAM" id="SSF53850">
    <property type="entry name" value="Periplasmic binding protein-like II"/>
    <property type="match status" value="1"/>
</dbReference>
<dbReference type="PANTHER" id="PTHR30419:SF28">
    <property type="entry name" value="HTH-TYPE TRANSCRIPTIONAL REGULATOR BSDA"/>
    <property type="match status" value="1"/>
</dbReference>
<keyword evidence="3" id="KW-0238">DNA-binding</keyword>
<dbReference type="Gene3D" id="3.40.190.290">
    <property type="match status" value="1"/>
</dbReference>
<evidence type="ECO:0000256" key="3">
    <source>
        <dbReference type="ARBA" id="ARBA00023125"/>
    </source>
</evidence>
<dbReference type="CDD" id="cd05466">
    <property type="entry name" value="PBP2_LTTR_substrate"/>
    <property type="match status" value="1"/>
</dbReference>
<dbReference type="Proteomes" id="UP001596254">
    <property type="component" value="Unassembled WGS sequence"/>
</dbReference>
<dbReference type="InterPro" id="IPR005119">
    <property type="entry name" value="LysR_subst-bd"/>
</dbReference>
<dbReference type="PROSITE" id="PS50931">
    <property type="entry name" value="HTH_LYSR"/>
    <property type="match status" value="1"/>
</dbReference>
<dbReference type="PANTHER" id="PTHR30419">
    <property type="entry name" value="HTH-TYPE TRANSCRIPTIONAL REGULATOR YBHD"/>
    <property type="match status" value="1"/>
</dbReference>
<evidence type="ECO:0000313" key="6">
    <source>
        <dbReference type="EMBL" id="MFC6206935.1"/>
    </source>
</evidence>
<dbReference type="Pfam" id="PF03466">
    <property type="entry name" value="LysR_substrate"/>
    <property type="match status" value="1"/>
</dbReference>
<evidence type="ECO:0000256" key="2">
    <source>
        <dbReference type="ARBA" id="ARBA00023015"/>
    </source>
</evidence>
<dbReference type="InterPro" id="IPR036390">
    <property type="entry name" value="WH_DNA-bd_sf"/>
</dbReference>
<keyword evidence="7" id="KW-1185">Reference proteome</keyword>
<keyword evidence="2" id="KW-0805">Transcription regulation</keyword>
<dbReference type="InterPro" id="IPR050950">
    <property type="entry name" value="HTH-type_LysR_regulators"/>
</dbReference>
<proteinExistence type="inferred from homology"/>
<dbReference type="SUPFAM" id="SSF46785">
    <property type="entry name" value="Winged helix' DNA-binding domain"/>
    <property type="match status" value="1"/>
</dbReference>
<sequence>MHRLLAFQKVVELGNFTKAAAALGYTQSAISHMVATLEADFKIKLLYRSRTGVRLTLEGQQLYPFLQRTLRQYQAMSDKAQEINGLGSGTIRIGTISSISAHWLPKLIKAFQERYPRVEFVLLQGDYSSIPEWVRTGEVDFGFVTPDALTNTPVTFLKSGRLLAILPPHHRLVGQSTVSLTDLASEPFLALEEGAYSEPLTAFAEQGFHPHIKMRVHDDYSILSMVELGMGVSILPELVLTKTAHDVVTRPLKPNLTRKIGIVSQDAAALPIASKTFIDFILTHVAELP</sequence>
<protein>
    <submittedName>
        <fullName evidence="6">LysR family transcriptional regulator</fullName>
    </submittedName>
</protein>